<sequence>MQAGRLRHRVTIQNFTTSRTPSGQPVEKWEDGKTIWAEVKGISGRELLAAGVEHADATIRVWVRFRKDISAASRLNVRTGPFKGAVLNVTGPPVPDIKGTRLEILCKQGTEK</sequence>
<reference evidence="1 2" key="1">
    <citation type="submission" date="2014-10" db="EMBL/GenBank/DDBJ databases">
        <title>Plasmid movement, recombination, and chromosomal integration amongst multidrug resistant commensal Escherichia coli clones within a single commercial turkey flock.</title>
        <authorList>
            <person name="Lang K."/>
            <person name="Dorn K."/>
            <person name="Danzeisen J."/>
            <person name="Johnson T."/>
        </authorList>
    </citation>
    <scope>NUCLEOTIDE SEQUENCE [LARGE SCALE GENOMIC DNA]</scope>
    <source>
        <strain evidence="1 2">UMNturkey9</strain>
    </source>
</reference>
<dbReference type="RefSeq" id="WP_023313510.1">
    <property type="nucleotide sequence ID" value="NZ_CAAGWJ010000011.1"/>
</dbReference>
<gene>
    <name evidence="1" type="ORF">LS45_15165</name>
</gene>
<protein>
    <submittedName>
        <fullName evidence="1">Head-tail adaptor protein</fullName>
    </submittedName>
</protein>
<dbReference type="InterPro" id="IPR008767">
    <property type="entry name" value="Phage_SPP1_head-tail_adaptor"/>
</dbReference>
<dbReference type="NCBIfam" id="TIGR01563">
    <property type="entry name" value="gp16_SPP1"/>
    <property type="match status" value="1"/>
</dbReference>
<dbReference type="EMBL" id="JRRF01000012">
    <property type="protein sequence ID" value="KII04362.1"/>
    <property type="molecule type" value="Genomic_DNA"/>
</dbReference>
<name>A0AAW3FY97_KLEPN</name>
<comment type="caution">
    <text evidence="1">The sequence shown here is derived from an EMBL/GenBank/DDBJ whole genome shotgun (WGS) entry which is preliminary data.</text>
</comment>
<dbReference type="InterPro" id="IPR038666">
    <property type="entry name" value="SSP1_head-tail_sf"/>
</dbReference>
<evidence type="ECO:0000313" key="2">
    <source>
        <dbReference type="Proteomes" id="UP000031820"/>
    </source>
</evidence>
<evidence type="ECO:0000313" key="1">
    <source>
        <dbReference type="EMBL" id="KII04362.1"/>
    </source>
</evidence>
<accession>A0AAW3FY97</accession>
<organism evidence="1 2">
    <name type="scientific">Klebsiella pneumoniae</name>
    <dbReference type="NCBI Taxonomy" id="573"/>
    <lineage>
        <taxon>Bacteria</taxon>
        <taxon>Pseudomonadati</taxon>
        <taxon>Pseudomonadota</taxon>
        <taxon>Gammaproteobacteria</taxon>
        <taxon>Enterobacterales</taxon>
        <taxon>Enterobacteriaceae</taxon>
        <taxon>Klebsiella/Raoultella group</taxon>
        <taxon>Klebsiella</taxon>
        <taxon>Klebsiella pneumoniae complex</taxon>
    </lineage>
</organism>
<proteinExistence type="predicted"/>
<dbReference type="Gene3D" id="2.40.10.270">
    <property type="entry name" value="Bacteriophage SPP1 head-tail adaptor protein"/>
    <property type="match status" value="1"/>
</dbReference>
<dbReference type="Proteomes" id="UP000031820">
    <property type="component" value="Unassembled WGS sequence"/>
</dbReference>
<dbReference type="AlphaFoldDB" id="A0AAW3FY97"/>
<dbReference type="Pfam" id="PF05521">
    <property type="entry name" value="Phage_HCP"/>
    <property type="match status" value="1"/>
</dbReference>